<dbReference type="Pfam" id="PF12698">
    <property type="entry name" value="ABC2_membrane_3"/>
    <property type="match status" value="1"/>
</dbReference>
<dbReference type="InterPro" id="IPR013525">
    <property type="entry name" value="ABC2_TM"/>
</dbReference>
<dbReference type="PANTHER" id="PTHR19229">
    <property type="entry name" value="ATP-BINDING CASSETTE TRANSPORTER SUBFAMILY A ABCA"/>
    <property type="match status" value="1"/>
</dbReference>
<reference evidence="8" key="1">
    <citation type="journal article" date="2011" name="Nat. Biotechnol.">
        <title>The genomic sequence of the Chinese hamster ovary (CHO)-K1 cell line.</title>
        <authorList>
            <person name="Xu X."/>
            <person name="Nagarajan H."/>
            <person name="Lewis N.E."/>
            <person name="Pan S."/>
            <person name="Cai Z."/>
            <person name="Liu X."/>
            <person name="Chen W."/>
            <person name="Xie M."/>
            <person name="Wang W."/>
            <person name="Hammond S."/>
            <person name="Andersen M.R."/>
            <person name="Neff N."/>
            <person name="Passarelli B."/>
            <person name="Koh W."/>
            <person name="Fan H.C."/>
            <person name="Wang J."/>
            <person name="Gui Y."/>
            <person name="Lee K.H."/>
            <person name="Betenbaugh M.J."/>
            <person name="Quake S.R."/>
            <person name="Famili I."/>
            <person name="Palsson B.O."/>
            <person name="Wang J."/>
        </authorList>
    </citation>
    <scope>NUCLEOTIDE SEQUENCE [LARGE SCALE GENOMIC DNA]</scope>
    <source>
        <strain evidence="8">CHO K1 cell line</strain>
    </source>
</reference>
<keyword evidence="7" id="KW-0067">ATP-binding</keyword>
<keyword evidence="4 5" id="KW-0472">Membrane</keyword>
<proteinExistence type="predicted"/>
<evidence type="ECO:0000256" key="5">
    <source>
        <dbReference type="SAM" id="Phobius"/>
    </source>
</evidence>
<evidence type="ECO:0000256" key="2">
    <source>
        <dbReference type="ARBA" id="ARBA00022692"/>
    </source>
</evidence>
<feature type="transmembrane region" description="Helical" evidence="5">
    <location>
        <begin position="73"/>
        <end position="96"/>
    </location>
</feature>
<evidence type="ECO:0000256" key="4">
    <source>
        <dbReference type="ARBA" id="ARBA00023136"/>
    </source>
</evidence>
<feature type="transmembrane region" description="Helical" evidence="5">
    <location>
        <begin position="36"/>
        <end position="61"/>
    </location>
</feature>
<dbReference type="Proteomes" id="UP000001075">
    <property type="component" value="Unassembled WGS sequence"/>
</dbReference>
<keyword evidence="2 5" id="KW-0812">Transmembrane</keyword>
<dbReference type="GO" id="GO:0005524">
    <property type="term" value="F:ATP binding"/>
    <property type="evidence" value="ECO:0007669"/>
    <property type="project" value="UniProtKB-KW"/>
</dbReference>
<organism evidence="7 8">
    <name type="scientific">Cricetulus griseus</name>
    <name type="common">Chinese hamster</name>
    <name type="synonym">Cricetulus barabensis griseus</name>
    <dbReference type="NCBI Taxonomy" id="10029"/>
    <lineage>
        <taxon>Eukaryota</taxon>
        <taxon>Metazoa</taxon>
        <taxon>Chordata</taxon>
        <taxon>Craniata</taxon>
        <taxon>Vertebrata</taxon>
        <taxon>Euteleostomi</taxon>
        <taxon>Mammalia</taxon>
        <taxon>Eutheria</taxon>
        <taxon>Euarchontoglires</taxon>
        <taxon>Glires</taxon>
        <taxon>Rodentia</taxon>
        <taxon>Myomorpha</taxon>
        <taxon>Muroidea</taxon>
        <taxon>Cricetidae</taxon>
        <taxon>Cricetinae</taxon>
        <taxon>Cricetulus</taxon>
    </lineage>
</organism>
<dbReference type="GO" id="GO:0140359">
    <property type="term" value="F:ABC-type transporter activity"/>
    <property type="evidence" value="ECO:0007669"/>
    <property type="project" value="InterPro"/>
</dbReference>
<name>G3IKX6_CRIGR</name>
<evidence type="ECO:0000313" key="8">
    <source>
        <dbReference type="Proteomes" id="UP000001075"/>
    </source>
</evidence>
<dbReference type="Gene3D" id="3.40.50.300">
    <property type="entry name" value="P-loop containing nucleotide triphosphate hydrolases"/>
    <property type="match status" value="1"/>
</dbReference>
<evidence type="ECO:0000256" key="1">
    <source>
        <dbReference type="ARBA" id="ARBA00004141"/>
    </source>
</evidence>
<dbReference type="STRING" id="10029.G3IKX6"/>
<protein>
    <submittedName>
        <fullName evidence="7">Retinal-specific ATP-binding cassette transporter</fullName>
    </submittedName>
</protein>
<dbReference type="eggNOG" id="KOG0059">
    <property type="taxonomic scope" value="Eukaryota"/>
</dbReference>
<dbReference type="InterPro" id="IPR026082">
    <property type="entry name" value="ABCA"/>
</dbReference>
<keyword evidence="7" id="KW-0547">Nucleotide-binding</keyword>
<sequence>MVLAWIYSVSMTVKGIVLEKELRLKETLKNQGVSNAVIWCTWFLDSFSIMSMSIFLLTLFIMHGRILHYSDPFILFLFLLAFSTATIMQCFLLSTFFSKASLAAACSGVIYFTLYLPHILCFAWQDRMTADLKMIVSLLSPVAFGFGTEYLVRFEEQGLGLQWDNIGKSPMEGDEFSFLLSMKMLLLDAALYGLLAWYLDQVFPGGMQRKLSVAIAFVGDSKVVVLDEPTSGVDPYSRRSIWDLLLKYRSGEGRSSVPQAHIEVLPGIPFSHI</sequence>
<feature type="transmembrane region" description="Helical" evidence="5">
    <location>
        <begin position="178"/>
        <end position="199"/>
    </location>
</feature>
<evidence type="ECO:0000256" key="3">
    <source>
        <dbReference type="ARBA" id="ARBA00022989"/>
    </source>
</evidence>
<dbReference type="GO" id="GO:0016020">
    <property type="term" value="C:membrane"/>
    <property type="evidence" value="ECO:0007669"/>
    <property type="project" value="UniProtKB-SubCell"/>
</dbReference>
<dbReference type="PANTHER" id="PTHR19229:SF190">
    <property type="entry name" value="RETINAL-SPECIFIC PHOSPHOLIPID-TRANSPORTING ATPASE ABCA4"/>
    <property type="match status" value="1"/>
</dbReference>
<dbReference type="EMBL" id="JH003806">
    <property type="protein sequence ID" value="EGW11254.1"/>
    <property type="molecule type" value="Genomic_DNA"/>
</dbReference>
<gene>
    <name evidence="7" type="ORF">I79_024531</name>
</gene>
<feature type="transmembrane region" description="Helical" evidence="5">
    <location>
        <begin position="102"/>
        <end position="123"/>
    </location>
</feature>
<dbReference type="GO" id="GO:0005319">
    <property type="term" value="F:lipid transporter activity"/>
    <property type="evidence" value="ECO:0007669"/>
    <property type="project" value="TreeGrafter"/>
</dbReference>
<keyword evidence="3 5" id="KW-1133">Transmembrane helix</keyword>
<evidence type="ECO:0000313" key="7">
    <source>
        <dbReference type="EMBL" id="EGW11254.1"/>
    </source>
</evidence>
<evidence type="ECO:0000259" key="6">
    <source>
        <dbReference type="Pfam" id="PF12698"/>
    </source>
</evidence>
<feature type="transmembrane region" description="Helical" evidence="5">
    <location>
        <begin position="135"/>
        <end position="152"/>
    </location>
</feature>
<dbReference type="AlphaFoldDB" id="G3IKX6"/>
<comment type="subcellular location">
    <subcellularLocation>
        <location evidence="1">Membrane</location>
        <topology evidence="1">Multi-pass membrane protein</topology>
    </subcellularLocation>
</comment>
<dbReference type="SUPFAM" id="SSF52540">
    <property type="entry name" value="P-loop containing nucleoside triphosphate hydrolases"/>
    <property type="match status" value="1"/>
</dbReference>
<accession>G3IKX6</accession>
<feature type="domain" description="ABC-2 type transporter transmembrane" evidence="6">
    <location>
        <begin position="2"/>
        <end position="198"/>
    </location>
</feature>
<dbReference type="InterPro" id="IPR027417">
    <property type="entry name" value="P-loop_NTPase"/>
</dbReference>
<dbReference type="InParanoid" id="G3IKX6"/>